<dbReference type="Proteomes" id="UP000469346">
    <property type="component" value="Unassembled WGS sequence"/>
</dbReference>
<protein>
    <submittedName>
        <fullName evidence="2">DUF3034 family protein</fullName>
    </submittedName>
</protein>
<feature type="signal peptide" evidence="1">
    <location>
        <begin position="1"/>
        <end position="23"/>
    </location>
</feature>
<dbReference type="AlphaFoldDB" id="A0A6N9TJF9"/>
<dbReference type="EMBL" id="JAAGRR010000003">
    <property type="protein sequence ID" value="NDY41391.1"/>
    <property type="molecule type" value="Genomic_DNA"/>
</dbReference>
<evidence type="ECO:0000256" key="1">
    <source>
        <dbReference type="SAM" id="SignalP"/>
    </source>
</evidence>
<keyword evidence="3" id="KW-1185">Reference proteome</keyword>
<name>A0A6N9TJF9_DISTH</name>
<feature type="chain" id="PRO_5027046519" evidence="1">
    <location>
        <begin position="24"/>
        <end position="292"/>
    </location>
</feature>
<gene>
    <name evidence="2" type="ORF">G3N55_00805</name>
</gene>
<keyword evidence="1" id="KW-0732">Signal</keyword>
<evidence type="ECO:0000313" key="2">
    <source>
        <dbReference type="EMBL" id="NDY41391.1"/>
    </source>
</evidence>
<comment type="caution">
    <text evidence="2">The sequence shown here is derived from an EMBL/GenBank/DDBJ whole genome shotgun (WGS) entry which is preliminary data.</text>
</comment>
<sequence length="292" mass="31392">MRKIVSLSLFLGLCWCLEGAALAGAPLTNFEGVGGCALNPFAYVANPVKGEAGGLLGSRAVSRPQVGVWTAGLTESDIDWWSVGANIAFFNRLELGYSHEFVDIEGIENVDKDNLSLKVNLVQEGGFGIGLLPAVSAGAIWKHTEFSAAPARDVTDVDGYVVATKMFGALPVPVILNAGLLWTKGYVRGVLGFGDDRDTVFFGNVETVLPGGFIVGWEYQQDADVGRVIEGDATRYTTHSIWEAHAAYMPNPNLTLVASYADTGDRTYRKTAPLQKRAAFGRAYVLSIQYAF</sequence>
<dbReference type="PROSITE" id="PS01156">
    <property type="entry name" value="TONB_DEPENDENT_REC_2"/>
    <property type="match status" value="1"/>
</dbReference>
<dbReference type="InterPro" id="IPR010917">
    <property type="entry name" value="TonB_rcpt_CS"/>
</dbReference>
<organism evidence="2 3">
    <name type="scientific">Dissulfurirhabdus thermomarina</name>
    <dbReference type="NCBI Taxonomy" id="1765737"/>
    <lineage>
        <taxon>Bacteria</taxon>
        <taxon>Deltaproteobacteria</taxon>
        <taxon>Dissulfurirhabdaceae</taxon>
        <taxon>Dissulfurirhabdus</taxon>
    </lineage>
</organism>
<dbReference type="InterPro" id="IPR021393">
    <property type="entry name" value="DUF3034"/>
</dbReference>
<reference evidence="2 3" key="1">
    <citation type="submission" date="2020-02" db="EMBL/GenBank/DDBJ databases">
        <title>Comparative genomics of sulfur disproportionating microorganisms.</title>
        <authorList>
            <person name="Ward L.M."/>
            <person name="Bertran E."/>
            <person name="Johnston D.T."/>
        </authorList>
    </citation>
    <scope>NUCLEOTIDE SEQUENCE [LARGE SCALE GENOMIC DNA]</scope>
    <source>
        <strain evidence="2 3">DSM 100025</strain>
    </source>
</reference>
<evidence type="ECO:0000313" key="3">
    <source>
        <dbReference type="Proteomes" id="UP000469346"/>
    </source>
</evidence>
<proteinExistence type="predicted"/>
<dbReference type="Pfam" id="PF11231">
    <property type="entry name" value="DUF3034"/>
    <property type="match status" value="1"/>
</dbReference>
<dbReference type="RefSeq" id="WP_163297552.1">
    <property type="nucleotide sequence ID" value="NZ_JAAGRR010000003.1"/>
</dbReference>
<accession>A0A6N9TJF9</accession>